<evidence type="ECO:0000313" key="3">
    <source>
        <dbReference type="Proteomes" id="UP000561326"/>
    </source>
</evidence>
<dbReference type="GO" id="GO:0010468">
    <property type="term" value="P:regulation of gene expression"/>
    <property type="evidence" value="ECO:0007669"/>
    <property type="project" value="InterPro"/>
</dbReference>
<evidence type="ECO:0000313" key="2">
    <source>
        <dbReference type="EMBL" id="NME98448.1"/>
    </source>
</evidence>
<feature type="transmembrane region" description="Helical" evidence="1">
    <location>
        <begin position="20"/>
        <end position="38"/>
    </location>
</feature>
<dbReference type="EMBL" id="JABAGO010000014">
    <property type="protein sequence ID" value="NME98448.1"/>
    <property type="molecule type" value="Genomic_DNA"/>
</dbReference>
<accession>A0A848CTF2</accession>
<keyword evidence="1" id="KW-1133">Transmembrane helix</keyword>
<reference evidence="2 3" key="1">
    <citation type="submission" date="2020-04" db="EMBL/GenBank/DDBJ databases">
        <authorList>
            <person name="Hitch T.C.A."/>
            <person name="Wylensek D."/>
            <person name="Clavel T."/>
        </authorList>
    </citation>
    <scope>NUCLEOTIDE SEQUENCE [LARGE SCALE GENOMIC DNA]</scope>
    <source>
        <strain evidence="2 3">WB01_D5_05</strain>
    </source>
</reference>
<keyword evidence="1" id="KW-0472">Membrane</keyword>
<gene>
    <name evidence="2" type="ORF">HF838_09270</name>
</gene>
<proteinExistence type="predicted"/>
<dbReference type="GO" id="GO:0016020">
    <property type="term" value="C:membrane"/>
    <property type="evidence" value="ECO:0007669"/>
    <property type="project" value="InterPro"/>
</dbReference>
<dbReference type="Proteomes" id="UP000561326">
    <property type="component" value="Unassembled WGS sequence"/>
</dbReference>
<evidence type="ECO:0000256" key="1">
    <source>
        <dbReference type="SAM" id="Phobius"/>
    </source>
</evidence>
<name>A0A848CTF2_ANEAE</name>
<comment type="caution">
    <text evidence="2">The sequence shown here is derived from an EMBL/GenBank/DDBJ whole genome shotgun (WGS) entry which is preliminary data.</text>
</comment>
<keyword evidence="1" id="KW-0812">Transmembrane</keyword>
<feature type="transmembrane region" description="Helical" evidence="1">
    <location>
        <begin position="50"/>
        <end position="69"/>
    </location>
</feature>
<dbReference type="InterPro" id="IPR007820">
    <property type="entry name" value="AbrB_fam"/>
</dbReference>
<organism evidence="2 3">
    <name type="scientific">Aneurinibacillus aneurinilyticus</name>
    <name type="common">Bacillus aneurinolyticus</name>
    <dbReference type="NCBI Taxonomy" id="1391"/>
    <lineage>
        <taxon>Bacteria</taxon>
        <taxon>Bacillati</taxon>
        <taxon>Bacillota</taxon>
        <taxon>Bacilli</taxon>
        <taxon>Bacillales</taxon>
        <taxon>Paenibacillaceae</taxon>
        <taxon>Aneurinibacillus group</taxon>
        <taxon>Aneurinibacillus</taxon>
    </lineage>
</organism>
<dbReference type="Pfam" id="PF05145">
    <property type="entry name" value="AbrB"/>
    <property type="match status" value="1"/>
</dbReference>
<protein>
    <submittedName>
        <fullName evidence="2">AbrB family transcriptional regulator</fullName>
    </submittedName>
</protein>
<sequence length="79" mass="8629">MRHVGEEGAMEGGRSLVWPYPLRQAALLMLGYMLGTSFTRGTALQIVQQLPFMLISTILTVLVSLSMAVCLGDCHKCLC</sequence>
<dbReference type="AlphaFoldDB" id="A0A848CTF2"/>